<protein>
    <submittedName>
        <fullName evidence="9">VTT domain-containing protein</fullName>
    </submittedName>
</protein>
<reference evidence="9" key="1">
    <citation type="submission" date="2022-11" db="EMBL/GenBank/DDBJ databases">
        <title>Description of Microcella daejonensis nov. sp, isolated from riverside soil.</title>
        <authorList>
            <person name="Molina K.M."/>
            <person name="Kim S.B."/>
        </authorList>
    </citation>
    <scope>NUCLEOTIDE SEQUENCE</scope>
    <source>
        <strain evidence="9">MMS21-STM12</strain>
    </source>
</reference>
<organism evidence="9 10">
    <name type="scientific">Microcella daejeonensis</name>
    <dbReference type="NCBI Taxonomy" id="2994971"/>
    <lineage>
        <taxon>Bacteria</taxon>
        <taxon>Bacillati</taxon>
        <taxon>Actinomycetota</taxon>
        <taxon>Actinomycetes</taxon>
        <taxon>Micrococcales</taxon>
        <taxon>Microbacteriaceae</taxon>
        <taxon>Microcella</taxon>
    </lineage>
</organism>
<dbReference type="PANTHER" id="PTHR30353:SF0">
    <property type="entry name" value="TRANSMEMBRANE PROTEIN"/>
    <property type="match status" value="1"/>
</dbReference>
<keyword evidence="6 7" id="KW-0472">Membrane</keyword>
<comment type="caution">
    <text evidence="7">Lacks conserved residue(s) required for the propagation of feature annotation.</text>
</comment>
<feature type="transmembrane region" description="Helical" evidence="7">
    <location>
        <begin position="126"/>
        <end position="148"/>
    </location>
</feature>
<name>A0A9E8MN61_9MICO</name>
<keyword evidence="10" id="KW-1185">Reference proteome</keyword>
<gene>
    <name evidence="9" type="ORF">OVN18_06110</name>
</gene>
<comment type="subcellular location">
    <subcellularLocation>
        <location evidence="1 7">Cell membrane</location>
        <topology evidence="1 7">Multi-pass membrane protein</topology>
    </subcellularLocation>
</comment>
<proteinExistence type="inferred from homology"/>
<dbReference type="InterPro" id="IPR032816">
    <property type="entry name" value="VTT_dom"/>
</dbReference>
<feature type="transmembrane region" description="Helical" evidence="7">
    <location>
        <begin position="160"/>
        <end position="178"/>
    </location>
</feature>
<accession>A0A9E8MN61</accession>
<dbReference type="RefSeq" id="WP_267782713.1">
    <property type="nucleotide sequence ID" value="NZ_CP113089.1"/>
</dbReference>
<feature type="transmembrane region" description="Helical" evidence="7">
    <location>
        <begin position="25"/>
        <end position="55"/>
    </location>
</feature>
<evidence type="ECO:0000256" key="1">
    <source>
        <dbReference type="ARBA" id="ARBA00004651"/>
    </source>
</evidence>
<evidence type="ECO:0000256" key="2">
    <source>
        <dbReference type="ARBA" id="ARBA00010792"/>
    </source>
</evidence>
<dbReference type="InterPro" id="IPR032818">
    <property type="entry name" value="DedA-like"/>
</dbReference>
<dbReference type="AlphaFoldDB" id="A0A9E8MN61"/>
<evidence type="ECO:0000256" key="5">
    <source>
        <dbReference type="ARBA" id="ARBA00022989"/>
    </source>
</evidence>
<keyword evidence="5 7" id="KW-1133">Transmembrane helix</keyword>
<dbReference type="GO" id="GO:0005886">
    <property type="term" value="C:plasma membrane"/>
    <property type="evidence" value="ECO:0007669"/>
    <property type="project" value="UniProtKB-SubCell"/>
</dbReference>
<evidence type="ECO:0000256" key="3">
    <source>
        <dbReference type="ARBA" id="ARBA00022475"/>
    </source>
</evidence>
<keyword evidence="4 7" id="KW-0812">Transmembrane</keyword>
<dbReference type="EMBL" id="CP113089">
    <property type="protein sequence ID" value="WAB82571.1"/>
    <property type="molecule type" value="Genomic_DNA"/>
</dbReference>
<feature type="domain" description="VTT" evidence="8">
    <location>
        <begin position="20"/>
        <end position="146"/>
    </location>
</feature>
<evidence type="ECO:0000256" key="7">
    <source>
        <dbReference type="RuleBase" id="RU367016"/>
    </source>
</evidence>
<comment type="similarity">
    <text evidence="2 7">Belongs to the DedA family.</text>
</comment>
<dbReference type="Proteomes" id="UP001164706">
    <property type="component" value="Chromosome"/>
</dbReference>
<evidence type="ECO:0000256" key="4">
    <source>
        <dbReference type="ARBA" id="ARBA00022692"/>
    </source>
</evidence>
<keyword evidence="3 7" id="KW-1003">Cell membrane</keyword>
<dbReference type="KEGG" id="mdb:OVN18_06110"/>
<dbReference type="PANTHER" id="PTHR30353">
    <property type="entry name" value="INNER MEMBRANE PROTEIN DEDA-RELATED"/>
    <property type="match status" value="1"/>
</dbReference>
<evidence type="ECO:0000259" key="8">
    <source>
        <dbReference type="Pfam" id="PF09335"/>
    </source>
</evidence>
<sequence length="194" mass="21170">MLVVAVIVYLETAFLPASFLPGDSLLFITGLTVATVATPVPPPAAFALVALAAVLGAQTSYEIGRAAGPAILRRPRRRLTDEVYARTRALFERLGVRAVIVGRFVPIVRALVPLMAGFTAMPRRRFVVVNIVGAIVWIALFMGAGYFLGGVPLVEQNLELAIIIAIVVSSLPFPIELGREWWMRRRDRRRAAAH</sequence>
<evidence type="ECO:0000313" key="9">
    <source>
        <dbReference type="EMBL" id="WAB82571.1"/>
    </source>
</evidence>
<evidence type="ECO:0000313" key="10">
    <source>
        <dbReference type="Proteomes" id="UP001164706"/>
    </source>
</evidence>
<dbReference type="Pfam" id="PF09335">
    <property type="entry name" value="VTT_dom"/>
    <property type="match status" value="1"/>
</dbReference>
<evidence type="ECO:0000256" key="6">
    <source>
        <dbReference type="ARBA" id="ARBA00023136"/>
    </source>
</evidence>